<accession>A0AAF0IBP7</accession>
<dbReference type="InterPro" id="IPR015011">
    <property type="entry name" value="Threonyl-tRNA_syn_edit_dom_arc"/>
</dbReference>
<dbReference type="GO" id="GO:0005737">
    <property type="term" value="C:cytoplasm"/>
    <property type="evidence" value="ECO:0007669"/>
    <property type="project" value="InterPro"/>
</dbReference>
<dbReference type="GO" id="GO:0005524">
    <property type="term" value="F:ATP binding"/>
    <property type="evidence" value="ECO:0007669"/>
    <property type="project" value="InterPro"/>
</dbReference>
<gene>
    <name evidence="2" type="ORF">OdinLCB4_001485</name>
</gene>
<protein>
    <submittedName>
        <fullName evidence="2">Threonyl-tRNA synthetase editing domain-containing protein</fullName>
    </submittedName>
</protein>
<dbReference type="AlphaFoldDB" id="A0AAF0IBP7"/>
<dbReference type="GO" id="GO:0008270">
    <property type="term" value="F:zinc ion binding"/>
    <property type="evidence" value="ECO:0007669"/>
    <property type="project" value="InterPro"/>
</dbReference>
<evidence type="ECO:0000259" key="1">
    <source>
        <dbReference type="Pfam" id="PF08915"/>
    </source>
</evidence>
<dbReference type="InterPro" id="IPR023509">
    <property type="entry name" value="DTD-like_sf"/>
</dbReference>
<evidence type="ECO:0000313" key="3">
    <source>
        <dbReference type="Proteomes" id="UP000186851"/>
    </source>
</evidence>
<dbReference type="Gene3D" id="3.50.80.10">
    <property type="entry name" value="D-tyrosyl-tRNA(Tyr) deacylase"/>
    <property type="match status" value="1"/>
</dbReference>
<reference evidence="2" key="1">
    <citation type="journal article" date="2017" name="Nature">
        <title>Asgard archaea illuminate the origin of eukaryotic cellular complexity.</title>
        <authorList>
            <person name="Zaremba-Niedzwiedzka K."/>
            <person name="Caceres E.F."/>
            <person name="Saw J.H."/>
            <person name="Backstrom D."/>
            <person name="Juzokaite L."/>
            <person name="Vancaester E."/>
            <person name="Seitz K.W."/>
            <person name="Anantharaman K."/>
            <person name="Starnawski P."/>
            <person name="Kjeldsen K.U."/>
            <person name="Scott M.B."/>
            <person name="Nunoura T."/>
            <person name="Banfield J.F."/>
            <person name="Schramm A."/>
            <person name="Baker B.J."/>
            <person name="Spang A."/>
            <person name="Ettema T.J.G."/>
        </authorList>
    </citation>
    <scope>NUCLEOTIDE SEQUENCE</scope>
    <source>
        <strain evidence="2">LCB_4</strain>
    </source>
</reference>
<sequence length="145" mass="17072">MRLLLIHAKTMKYRVTEEVKISAKDLVDEENKWFEFRNVLVSFTAIEASDETDPERIADKCVEELIQVNERIKAERILIYPYAHLFAPHLAKPKTAIQILNLIEEKLKERDMEVYRAPFGWYKEFNIHCLGHPLSESSRIISLEN</sequence>
<name>A0AAF0IBP7_ODILC</name>
<dbReference type="GO" id="GO:0004829">
    <property type="term" value="F:threonine-tRNA ligase activity"/>
    <property type="evidence" value="ECO:0007669"/>
    <property type="project" value="InterPro"/>
</dbReference>
<dbReference type="Pfam" id="PF08915">
    <property type="entry name" value="tRNA-Thr_ED"/>
    <property type="match status" value="1"/>
</dbReference>
<proteinExistence type="predicted"/>
<dbReference type="EMBL" id="CP091871">
    <property type="protein sequence ID" value="WEU40631.1"/>
    <property type="molecule type" value="Genomic_DNA"/>
</dbReference>
<dbReference type="Proteomes" id="UP000186851">
    <property type="component" value="Chromosome"/>
</dbReference>
<dbReference type="KEGG" id="oyw:OdinLCB4_001485"/>
<evidence type="ECO:0000313" key="2">
    <source>
        <dbReference type="EMBL" id="WEU40631.1"/>
    </source>
</evidence>
<reference evidence="2" key="2">
    <citation type="journal article" date="2022" name="Nat. Microbiol.">
        <title>A closed Candidatus Odinarchaeum chromosome exposes Asgard archaeal viruses.</title>
        <authorList>
            <person name="Tamarit D."/>
            <person name="Caceres E.F."/>
            <person name="Krupovic M."/>
            <person name="Nijland R."/>
            <person name="Eme L."/>
            <person name="Robinson N.P."/>
            <person name="Ettema T.J.G."/>
        </authorList>
    </citation>
    <scope>NUCLEOTIDE SEQUENCE</scope>
    <source>
        <strain evidence="2">LCB_4</strain>
    </source>
</reference>
<feature type="domain" description="Threonyl-tRNA synthetase editing" evidence="1">
    <location>
        <begin position="1"/>
        <end position="141"/>
    </location>
</feature>
<organism evidence="2 3">
    <name type="scientific">Odinarchaeota yellowstonii (strain LCB_4)</name>
    <dbReference type="NCBI Taxonomy" id="1841599"/>
    <lineage>
        <taxon>Archaea</taxon>
        <taxon>Promethearchaeati</taxon>
        <taxon>Candidatus Odinarchaeota</taxon>
        <taxon>Candidatus Odinarchaeia</taxon>
        <taxon>Candidatus Odinarchaeales</taxon>
        <taxon>Candidatus Odinarchaeaceae</taxon>
        <taxon>Candidatus Odinarchaeum</taxon>
    </lineage>
</organism>